<dbReference type="Gene3D" id="3.30.450.20">
    <property type="entry name" value="PAS domain"/>
    <property type="match status" value="1"/>
</dbReference>
<feature type="domain" description="HTH luxR-type" evidence="4">
    <location>
        <begin position="193"/>
        <end position="258"/>
    </location>
</feature>
<name>A0A1I7BYL9_9BACT</name>
<dbReference type="InterPro" id="IPR036388">
    <property type="entry name" value="WH-like_DNA-bd_sf"/>
</dbReference>
<dbReference type="Gene3D" id="1.10.10.10">
    <property type="entry name" value="Winged helix-like DNA-binding domain superfamily/Winged helix DNA-binding domain"/>
    <property type="match status" value="1"/>
</dbReference>
<evidence type="ECO:0000259" key="4">
    <source>
        <dbReference type="PROSITE" id="PS50043"/>
    </source>
</evidence>
<dbReference type="InterPro" id="IPR016032">
    <property type="entry name" value="Sig_transdc_resp-reg_C-effctor"/>
</dbReference>
<proteinExistence type="predicted"/>
<evidence type="ECO:0000313" key="5">
    <source>
        <dbReference type="EMBL" id="SFT92274.1"/>
    </source>
</evidence>
<dbReference type="OrthoDB" id="9797341at2"/>
<dbReference type="AlphaFoldDB" id="A0A1I7BYL9"/>
<dbReference type="Pfam" id="PF00196">
    <property type="entry name" value="GerE"/>
    <property type="match status" value="1"/>
</dbReference>
<dbReference type="SMART" id="SM00421">
    <property type="entry name" value="HTH_LUXR"/>
    <property type="match status" value="1"/>
</dbReference>
<dbReference type="PROSITE" id="PS00622">
    <property type="entry name" value="HTH_LUXR_1"/>
    <property type="match status" value="1"/>
</dbReference>
<keyword evidence="1" id="KW-0805">Transcription regulation</keyword>
<dbReference type="PANTHER" id="PTHR44688">
    <property type="entry name" value="DNA-BINDING TRANSCRIPTIONAL ACTIVATOR DEVR_DOSR"/>
    <property type="match status" value="1"/>
</dbReference>
<dbReference type="InterPro" id="IPR000792">
    <property type="entry name" value="Tscrpt_reg_LuxR_C"/>
</dbReference>
<dbReference type="RefSeq" id="WP_091694311.1">
    <property type="nucleotide sequence ID" value="NZ_FPBF01000003.1"/>
</dbReference>
<evidence type="ECO:0000256" key="3">
    <source>
        <dbReference type="ARBA" id="ARBA00023163"/>
    </source>
</evidence>
<evidence type="ECO:0000313" key="6">
    <source>
        <dbReference type="Proteomes" id="UP000199673"/>
    </source>
</evidence>
<dbReference type="PANTHER" id="PTHR44688:SF16">
    <property type="entry name" value="DNA-BINDING TRANSCRIPTIONAL ACTIVATOR DEVR_DOSR"/>
    <property type="match status" value="1"/>
</dbReference>
<keyword evidence="2" id="KW-0238">DNA-binding</keyword>
<dbReference type="GO" id="GO:0003677">
    <property type="term" value="F:DNA binding"/>
    <property type="evidence" value="ECO:0007669"/>
    <property type="project" value="UniProtKB-KW"/>
</dbReference>
<dbReference type="EMBL" id="FPBF01000003">
    <property type="protein sequence ID" value="SFT92274.1"/>
    <property type="molecule type" value="Genomic_DNA"/>
</dbReference>
<organism evidence="5 6">
    <name type="scientific">Algoriphagus locisalis</name>
    <dbReference type="NCBI Taxonomy" id="305507"/>
    <lineage>
        <taxon>Bacteria</taxon>
        <taxon>Pseudomonadati</taxon>
        <taxon>Bacteroidota</taxon>
        <taxon>Cytophagia</taxon>
        <taxon>Cytophagales</taxon>
        <taxon>Cyclobacteriaceae</taxon>
        <taxon>Algoriphagus</taxon>
    </lineage>
</organism>
<dbReference type="PROSITE" id="PS50043">
    <property type="entry name" value="HTH_LUXR_2"/>
    <property type="match status" value="1"/>
</dbReference>
<evidence type="ECO:0000256" key="2">
    <source>
        <dbReference type="ARBA" id="ARBA00023125"/>
    </source>
</evidence>
<dbReference type="CDD" id="cd06170">
    <property type="entry name" value="LuxR_C_like"/>
    <property type="match status" value="1"/>
</dbReference>
<dbReference type="GO" id="GO:0006355">
    <property type="term" value="P:regulation of DNA-templated transcription"/>
    <property type="evidence" value="ECO:0007669"/>
    <property type="project" value="InterPro"/>
</dbReference>
<dbReference type="Proteomes" id="UP000199673">
    <property type="component" value="Unassembled WGS sequence"/>
</dbReference>
<dbReference type="SUPFAM" id="SSF46894">
    <property type="entry name" value="C-terminal effector domain of the bipartite response regulators"/>
    <property type="match status" value="1"/>
</dbReference>
<evidence type="ECO:0000256" key="1">
    <source>
        <dbReference type="ARBA" id="ARBA00023015"/>
    </source>
</evidence>
<dbReference type="STRING" id="305507.SAMN04489724_2856"/>
<gene>
    <name evidence="5" type="ORF">SAMN04489724_2856</name>
</gene>
<sequence length="260" mass="29172">MKKAKDILELYKGHQGYLANRSDRIPIPQFESILGSIFTPGPYYYYVLDSASLTFDFCSPSTKKILGIDLTGAHLSSLVGVFHSEDMPFVYASENQVATYIKTKLNASEIINYKFSYSIREQIYDGTFRLFLMQTITLATNEEGALEKVLGIHSDISHITQTNSYKLSITDLTGERGNLVISGYSNESSQSEVDSFLPKFTKREREIVILIGEGLTTKEISVQLFVSEETVISHRKNLLKKSGCKNTAQLVFFCVKNGLI</sequence>
<keyword evidence="3" id="KW-0804">Transcription</keyword>
<reference evidence="6" key="1">
    <citation type="submission" date="2016-10" db="EMBL/GenBank/DDBJ databases">
        <authorList>
            <person name="Varghese N."/>
            <person name="Submissions S."/>
        </authorList>
    </citation>
    <scope>NUCLEOTIDE SEQUENCE [LARGE SCALE GENOMIC DNA]</scope>
    <source>
        <strain evidence="6">DSM 23445</strain>
    </source>
</reference>
<dbReference type="PRINTS" id="PR00038">
    <property type="entry name" value="HTHLUXR"/>
</dbReference>
<accession>A0A1I7BYL9</accession>
<protein>
    <submittedName>
        <fullName evidence="5">Regulatory protein, luxR family</fullName>
    </submittedName>
</protein>
<keyword evidence="6" id="KW-1185">Reference proteome</keyword>